<evidence type="ECO:0000256" key="5">
    <source>
        <dbReference type="ARBA" id="ARBA00023163"/>
    </source>
</evidence>
<dbReference type="InterPro" id="IPR025662">
    <property type="entry name" value="Sigma_54_int_dom_ATP-bd_1"/>
</dbReference>
<dbReference type="STRING" id="373668.SAMN05421786_10747"/>
<dbReference type="InterPro" id="IPR025944">
    <property type="entry name" value="Sigma_54_int_dom_CS"/>
</dbReference>
<sequence>MSNELQNIKNRFGIIGNFPALNRALEKSIQVAPTDISVLVIGESGVGKEFIPKIIHSESRRKHQPYIVVNCGAIPEGTIDSELFGHEKGAFTGATATRKGYFEVADGGTIFLDEVGELPLQTQVRLLRVLESGEFMKVGSSQVQKTNVRIVAATNVNMMKAIHDGRFREDLYYRLNTVQIDMPPLRERKGDIHLLFRKFAIDFAEKYRMPELELEPSAVHYIESYSFPGNVRQLRNLVEQMTVVERNRNITAEKLAEYIPMETHLPMVVNNQSTPKQNDFGSEREIMYKILFDMRNDINDLKSLTSELIKNRGTADLSNHEKSLINRIYTPESQQQVNSGSLLYFENNNDTPTVQTPTIISSPEDSYEDIEDIEVEENRPESLSLQNNEKDLIIKALEKHKGRRNRAADELGISQRTLYRKIKQYNLED</sequence>
<accession>A0A1N7Q0B4</accession>
<dbReference type="Gene3D" id="1.10.8.60">
    <property type="match status" value="1"/>
</dbReference>
<dbReference type="InterPro" id="IPR058031">
    <property type="entry name" value="AAA_lid_NorR"/>
</dbReference>
<dbReference type="PROSITE" id="PS00688">
    <property type="entry name" value="SIGMA54_INTERACT_3"/>
    <property type="match status" value="1"/>
</dbReference>
<dbReference type="InterPro" id="IPR002197">
    <property type="entry name" value="HTH_Fis"/>
</dbReference>
<gene>
    <name evidence="7" type="ORF">SAMN05421786_10747</name>
</gene>
<dbReference type="InterPro" id="IPR002078">
    <property type="entry name" value="Sigma_54_int"/>
</dbReference>
<dbReference type="PRINTS" id="PR01590">
    <property type="entry name" value="HTHFIS"/>
</dbReference>
<dbReference type="GO" id="GO:0005524">
    <property type="term" value="F:ATP binding"/>
    <property type="evidence" value="ECO:0007669"/>
    <property type="project" value="UniProtKB-KW"/>
</dbReference>
<evidence type="ECO:0000256" key="2">
    <source>
        <dbReference type="ARBA" id="ARBA00022840"/>
    </source>
</evidence>
<evidence type="ECO:0000313" key="8">
    <source>
        <dbReference type="Proteomes" id="UP000186744"/>
    </source>
</evidence>
<dbReference type="SUPFAM" id="SSF46689">
    <property type="entry name" value="Homeodomain-like"/>
    <property type="match status" value="1"/>
</dbReference>
<evidence type="ECO:0000256" key="3">
    <source>
        <dbReference type="ARBA" id="ARBA00023015"/>
    </source>
</evidence>
<dbReference type="PANTHER" id="PTHR32071:SF121">
    <property type="entry name" value="SIGMA L-DEPENDENT TRANSCRIPTIONAL REGULATOR YQIR-RELATED"/>
    <property type="match status" value="1"/>
</dbReference>
<name>A0A1N7Q0B4_9FLAO</name>
<dbReference type="Pfam" id="PF25601">
    <property type="entry name" value="AAA_lid_14"/>
    <property type="match status" value="1"/>
</dbReference>
<dbReference type="InterPro" id="IPR003593">
    <property type="entry name" value="AAA+_ATPase"/>
</dbReference>
<evidence type="ECO:0000313" key="7">
    <source>
        <dbReference type="EMBL" id="SIT16304.1"/>
    </source>
</evidence>
<reference evidence="8" key="1">
    <citation type="submission" date="2017-01" db="EMBL/GenBank/DDBJ databases">
        <authorList>
            <person name="Varghese N."/>
            <person name="Submissions S."/>
        </authorList>
    </citation>
    <scope>NUCLEOTIDE SEQUENCE [LARGE SCALE GENOMIC DNA]</scope>
    <source>
        <strain evidence="8">DSM 18017</strain>
    </source>
</reference>
<dbReference type="AlphaFoldDB" id="A0A1N7Q0B4"/>
<evidence type="ECO:0000259" key="6">
    <source>
        <dbReference type="PROSITE" id="PS50045"/>
    </source>
</evidence>
<dbReference type="PROSITE" id="PS00675">
    <property type="entry name" value="SIGMA54_INTERACT_1"/>
    <property type="match status" value="1"/>
</dbReference>
<keyword evidence="4" id="KW-0238">DNA-binding</keyword>
<keyword evidence="3" id="KW-0805">Transcription regulation</keyword>
<dbReference type="GO" id="GO:0006355">
    <property type="term" value="P:regulation of DNA-templated transcription"/>
    <property type="evidence" value="ECO:0007669"/>
    <property type="project" value="InterPro"/>
</dbReference>
<dbReference type="SUPFAM" id="SSF52540">
    <property type="entry name" value="P-loop containing nucleoside triphosphate hydrolases"/>
    <property type="match status" value="1"/>
</dbReference>
<dbReference type="InterPro" id="IPR027417">
    <property type="entry name" value="P-loop_NTPase"/>
</dbReference>
<dbReference type="Gene3D" id="3.40.50.300">
    <property type="entry name" value="P-loop containing nucleotide triphosphate hydrolases"/>
    <property type="match status" value="1"/>
</dbReference>
<feature type="domain" description="Sigma-54 factor interaction" evidence="6">
    <location>
        <begin position="14"/>
        <end position="243"/>
    </location>
</feature>
<evidence type="ECO:0000256" key="1">
    <source>
        <dbReference type="ARBA" id="ARBA00022741"/>
    </source>
</evidence>
<evidence type="ECO:0000256" key="4">
    <source>
        <dbReference type="ARBA" id="ARBA00023125"/>
    </source>
</evidence>
<dbReference type="GO" id="GO:0043565">
    <property type="term" value="F:sequence-specific DNA binding"/>
    <property type="evidence" value="ECO:0007669"/>
    <property type="project" value="InterPro"/>
</dbReference>
<dbReference type="Gene3D" id="1.10.10.60">
    <property type="entry name" value="Homeodomain-like"/>
    <property type="match status" value="1"/>
</dbReference>
<dbReference type="Pfam" id="PF00158">
    <property type="entry name" value="Sigma54_activat"/>
    <property type="match status" value="1"/>
</dbReference>
<dbReference type="EMBL" id="FTOL01000007">
    <property type="protein sequence ID" value="SIT16304.1"/>
    <property type="molecule type" value="Genomic_DNA"/>
</dbReference>
<dbReference type="OrthoDB" id="5401077at2"/>
<dbReference type="PROSITE" id="PS00676">
    <property type="entry name" value="SIGMA54_INTERACT_2"/>
    <property type="match status" value="1"/>
</dbReference>
<organism evidence="7 8">
    <name type="scientific">Chryseobacterium ureilyticum</name>
    <dbReference type="NCBI Taxonomy" id="373668"/>
    <lineage>
        <taxon>Bacteria</taxon>
        <taxon>Pseudomonadati</taxon>
        <taxon>Bacteroidota</taxon>
        <taxon>Flavobacteriia</taxon>
        <taxon>Flavobacteriales</taxon>
        <taxon>Weeksellaceae</taxon>
        <taxon>Chryseobacterium group</taxon>
        <taxon>Chryseobacterium</taxon>
    </lineage>
</organism>
<keyword evidence="2" id="KW-0067">ATP-binding</keyword>
<proteinExistence type="predicted"/>
<dbReference type="SMART" id="SM00382">
    <property type="entry name" value="AAA"/>
    <property type="match status" value="1"/>
</dbReference>
<dbReference type="RefSeq" id="WP_076553172.1">
    <property type="nucleotide sequence ID" value="NZ_FTOL01000007.1"/>
</dbReference>
<keyword evidence="8" id="KW-1185">Reference proteome</keyword>
<keyword evidence="5" id="KW-0804">Transcription</keyword>
<dbReference type="CDD" id="cd00009">
    <property type="entry name" value="AAA"/>
    <property type="match status" value="1"/>
</dbReference>
<dbReference type="FunFam" id="3.40.50.300:FF:000006">
    <property type="entry name" value="DNA-binding transcriptional regulator NtrC"/>
    <property type="match status" value="1"/>
</dbReference>
<protein>
    <submittedName>
        <fullName evidence="7">Regulatory protein, Fis family</fullName>
    </submittedName>
</protein>
<dbReference type="PANTHER" id="PTHR32071">
    <property type="entry name" value="TRANSCRIPTIONAL REGULATORY PROTEIN"/>
    <property type="match status" value="1"/>
</dbReference>
<dbReference type="InterPro" id="IPR025943">
    <property type="entry name" value="Sigma_54_int_dom_ATP-bd_2"/>
</dbReference>
<dbReference type="Pfam" id="PF02954">
    <property type="entry name" value="HTH_8"/>
    <property type="match status" value="1"/>
</dbReference>
<dbReference type="Proteomes" id="UP000186744">
    <property type="component" value="Unassembled WGS sequence"/>
</dbReference>
<dbReference type="PROSITE" id="PS50045">
    <property type="entry name" value="SIGMA54_INTERACT_4"/>
    <property type="match status" value="1"/>
</dbReference>
<keyword evidence="1" id="KW-0547">Nucleotide-binding</keyword>
<dbReference type="InterPro" id="IPR009057">
    <property type="entry name" value="Homeodomain-like_sf"/>
</dbReference>